<dbReference type="EMBL" id="PDUG01000002">
    <property type="protein sequence ID" value="PIC47245.1"/>
    <property type="molecule type" value="Genomic_DNA"/>
</dbReference>
<dbReference type="InterPro" id="IPR021942">
    <property type="entry name" value="DUF3557"/>
</dbReference>
<accession>A0A2G5V625</accession>
<organism evidence="1 2">
    <name type="scientific">Caenorhabditis nigoni</name>
    <dbReference type="NCBI Taxonomy" id="1611254"/>
    <lineage>
        <taxon>Eukaryota</taxon>
        <taxon>Metazoa</taxon>
        <taxon>Ecdysozoa</taxon>
        <taxon>Nematoda</taxon>
        <taxon>Chromadorea</taxon>
        <taxon>Rhabditida</taxon>
        <taxon>Rhabditina</taxon>
        <taxon>Rhabditomorpha</taxon>
        <taxon>Rhabditoidea</taxon>
        <taxon>Rhabditidae</taxon>
        <taxon>Peloderinae</taxon>
        <taxon>Caenorhabditis</taxon>
    </lineage>
</organism>
<name>A0A2G5V625_9PELO</name>
<reference evidence="2" key="1">
    <citation type="submission" date="2017-10" db="EMBL/GenBank/DDBJ databases">
        <title>Rapid genome shrinkage in a self-fertile nematode reveals novel sperm competition proteins.</title>
        <authorList>
            <person name="Yin D."/>
            <person name="Schwarz E.M."/>
            <person name="Thomas C.G."/>
            <person name="Felde R.L."/>
            <person name="Korf I.F."/>
            <person name="Cutter A.D."/>
            <person name="Schartner C.M."/>
            <person name="Ralston E.J."/>
            <person name="Meyer B.J."/>
            <person name="Haag E.S."/>
        </authorList>
    </citation>
    <scope>NUCLEOTIDE SEQUENCE [LARGE SCALE GENOMIC DNA]</scope>
    <source>
        <strain evidence="2">JU1422</strain>
    </source>
</reference>
<proteinExistence type="predicted"/>
<evidence type="ECO:0000313" key="1">
    <source>
        <dbReference type="EMBL" id="PIC47245.1"/>
    </source>
</evidence>
<sequence>MEDEDYGNVGQLILRHRLFEVDSLQLLKRVETPKVHFVYEKRDLNVEIFRELISDWIEKKKEIGTCFKFGIGTMKRVQTIFEGIKEGMDVSREGERSFSIPMKDSSKIVVSYAEVDNIPLPENQFYRIPEWILKMEVTEIQNPM</sequence>
<keyword evidence="2" id="KW-1185">Reference proteome</keyword>
<evidence type="ECO:0000313" key="2">
    <source>
        <dbReference type="Proteomes" id="UP000230233"/>
    </source>
</evidence>
<dbReference type="PANTHER" id="PTHR31379">
    <property type="entry name" value="F-BOX C PROTEIN-RELATED-RELATED"/>
    <property type="match status" value="1"/>
</dbReference>
<dbReference type="AlphaFoldDB" id="A0A2G5V625"/>
<dbReference type="Pfam" id="PF12078">
    <property type="entry name" value="DUF3557"/>
    <property type="match status" value="1"/>
</dbReference>
<gene>
    <name evidence="1" type="primary">Cnig_chr_II.g6663</name>
    <name evidence="1" type="ORF">B9Z55_006663</name>
</gene>
<dbReference type="OrthoDB" id="5908456at2759"/>
<protein>
    <recommendedName>
        <fullName evidence="3">F-box associated domain-containing protein</fullName>
    </recommendedName>
</protein>
<evidence type="ECO:0008006" key="3">
    <source>
        <dbReference type="Google" id="ProtNLM"/>
    </source>
</evidence>
<dbReference type="Proteomes" id="UP000230233">
    <property type="component" value="Chromosome II"/>
</dbReference>
<comment type="caution">
    <text evidence="1">The sequence shown here is derived from an EMBL/GenBank/DDBJ whole genome shotgun (WGS) entry which is preliminary data.</text>
</comment>
<dbReference type="PANTHER" id="PTHR31379:SF1">
    <property type="entry name" value="F-BOX C PROTEIN-RELATED"/>
    <property type="match status" value="1"/>
</dbReference>